<dbReference type="Pfam" id="PF01571">
    <property type="entry name" value="GCV_T"/>
    <property type="match status" value="1"/>
</dbReference>
<dbReference type="PANTHER" id="PTHR43757">
    <property type="entry name" value="AMINOMETHYLTRANSFERASE"/>
    <property type="match status" value="1"/>
</dbReference>
<dbReference type="InterPro" id="IPR006222">
    <property type="entry name" value="GCVT_N"/>
</dbReference>
<gene>
    <name evidence="2" type="ORF">A3F84_15660</name>
</gene>
<dbReference type="EMBL" id="MFKF01000029">
    <property type="protein sequence ID" value="OGG56504.1"/>
    <property type="molecule type" value="Genomic_DNA"/>
</dbReference>
<organism evidence="2 3">
    <name type="scientific">Handelsmanbacteria sp. (strain RIFCSPLOWO2_12_FULL_64_10)</name>
    <dbReference type="NCBI Taxonomy" id="1817868"/>
    <lineage>
        <taxon>Bacteria</taxon>
        <taxon>Candidatus Handelsmaniibacteriota</taxon>
    </lineage>
</organism>
<dbReference type="InterPro" id="IPR028896">
    <property type="entry name" value="GcvT/YgfZ/DmdA"/>
</dbReference>
<dbReference type="PANTHER" id="PTHR43757:SF2">
    <property type="entry name" value="AMINOMETHYLTRANSFERASE, MITOCHONDRIAL"/>
    <property type="match status" value="1"/>
</dbReference>
<name>A0A1F6D4Z9_HANXR</name>
<evidence type="ECO:0000313" key="3">
    <source>
        <dbReference type="Proteomes" id="UP000178606"/>
    </source>
</evidence>
<dbReference type="AlphaFoldDB" id="A0A1F6D4Z9"/>
<dbReference type="SUPFAM" id="SSF103025">
    <property type="entry name" value="Folate-binding domain"/>
    <property type="match status" value="1"/>
</dbReference>
<dbReference type="Gene3D" id="3.30.1360.120">
    <property type="entry name" value="Probable tRNA modification gtpase trme, domain 1"/>
    <property type="match status" value="1"/>
</dbReference>
<protein>
    <recommendedName>
        <fullName evidence="1">GCVT N-terminal domain-containing protein</fullName>
    </recommendedName>
</protein>
<comment type="caution">
    <text evidence="2">The sequence shown here is derived from an EMBL/GenBank/DDBJ whole genome shotgun (WGS) entry which is preliminary data.</text>
</comment>
<evidence type="ECO:0000313" key="2">
    <source>
        <dbReference type="EMBL" id="OGG56504.1"/>
    </source>
</evidence>
<dbReference type="InterPro" id="IPR027266">
    <property type="entry name" value="TrmE/GcvT-like"/>
</dbReference>
<sequence>MPSTPTKLSALHHIHLSRRARMTDEAGWQLPVSYTSVEQEVEAVHKGVGLCDTSPLGKLDVRGADAFAFLKDAYTYGVPEAVGAMDRVLGGGGMAATGEGLCARLAGDHFYLITGATALDAVQKSLAGKLKGRESEVHLIDMTSAFASITVAGPRRRDLLYKLTGFNLSNFPDMACAQTGVAGVYARLLHSRSAYHLHVPREFGEYIYEALMEAGKEFGVAPFGSEAWTRLNAE</sequence>
<evidence type="ECO:0000259" key="1">
    <source>
        <dbReference type="Pfam" id="PF01571"/>
    </source>
</evidence>
<dbReference type="Proteomes" id="UP000178606">
    <property type="component" value="Unassembled WGS sequence"/>
</dbReference>
<feature type="domain" description="GCVT N-terminal" evidence="1">
    <location>
        <begin position="11"/>
        <end position="234"/>
    </location>
</feature>
<accession>A0A1F6D4Z9</accession>
<proteinExistence type="predicted"/>
<reference evidence="2 3" key="1">
    <citation type="journal article" date="2016" name="Nat. Commun.">
        <title>Thousands of microbial genomes shed light on interconnected biogeochemical processes in an aquifer system.</title>
        <authorList>
            <person name="Anantharaman K."/>
            <person name="Brown C.T."/>
            <person name="Hug L.A."/>
            <person name="Sharon I."/>
            <person name="Castelle C.J."/>
            <person name="Probst A.J."/>
            <person name="Thomas B.C."/>
            <person name="Singh A."/>
            <person name="Wilkins M.J."/>
            <person name="Karaoz U."/>
            <person name="Brodie E.L."/>
            <person name="Williams K.H."/>
            <person name="Hubbard S.S."/>
            <person name="Banfield J.F."/>
        </authorList>
    </citation>
    <scope>NUCLEOTIDE SEQUENCE [LARGE SCALE GENOMIC DNA]</scope>
    <source>
        <strain evidence="3">RIFCSPLOWO2_12_FULL_64_10</strain>
    </source>
</reference>